<evidence type="ECO:0000313" key="2">
    <source>
        <dbReference type="EMBL" id="KKL14272.1"/>
    </source>
</evidence>
<reference evidence="2" key="1">
    <citation type="journal article" date="2015" name="Nature">
        <title>Complex archaea that bridge the gap between prokaryotes and eukaryotes.</title>
        <authorList>
            <person name="Spang A."/>
            <person name="Saw J.H."/>
            <person name="Jorgensen S.L."/>
            <person name="Zaremba-Niedzwiedzka K."/>
            <person name="Martijn J."/>
            <person name="Lind A.E."/>
            <person name="van Eijk R."/>
            <person name="Schleper C."/>
            <person name="Guy L."/>
            <person name="Ettema T.J."/>
        </authorList>
    </citation>
    <scope>NUCLEOTIDE SEQUENCE</scope>
</reference>
<feature type="non-terminal residue" evidence="2">
    <location>
        <position position="89"/>
    </location>
</feature>
<sequence length="89" mass="10495">MRSSDETYYNLKRLHVVFLIASLGLLAVTIWMLSADHRRPWKGYQRTFRDRVEPWLTEVRIEQERSEAFLALEKELAASLAETRFGVPQ</sequence>
<evidence type="ECO:0000256" key="1">
    <source>
        <dbReference type="SAM" id="Phobius"/>
    </source>
</evidence>
<organism evidence="2">
    <name type="scientific">marine sediment metagenome</name>
    <dbReference type="NCBI Taxonomy" id="412755"/>
    <lineage>
        <taxon>unclassified sequences</taxon>
        <taxon>metagenomes</taxon>
        <taxon>ecological metagenomes</taxon>
    </lineage>
</organism>
<dbReference type="AlphaFoldDB" id="A0A0F9BKE7"/>
<accession>A0A0F9BKE7</accession>
<protein>
    <submittedName>
        <fullName evidence="2">Uncharacterized protein</fullName>
    </submittedName>
</protein>
<gene>
    <name evidence="2" type="ORF">LCGC14_2517370</name>
</gene>
<keyword evidence="1" id="KW-0472">Membrane</keyword>
<name>A0A0F9BKE7_9ZZZZ</name>
<keyword evidence="1" id="KW-1133">Transmembrane helix</keyword>
<comment type="caution">
    <text evidence="2">The sequence shown here is derived from an EMBL/GenBank/DDBJ whole genome shotgun (WGS) entry which is preliminary data.</text>
</comment>
<keyword evidence="1" id="KW-0812">Transmembrane</keyword>
<feature type="transmembrane region" description="Helical" evidence="1">
    <location>
        <begin position="14"/>
        <end position="33"/>
    </location>
</feature>
<dbReference type="EMBL" id="LAZR01040523">
    <property type="protein sequence ID" value="KKL14272.1"/>
    <property type="molecule type" value="Genomic_DNA"/>
</dbReference>
<proteinExistence type="predicted"/>